<proteinExistence type="predicted"/>
<dbReference type="RefSeq" id="XP_015664438.1">
    <property type="nucleotide sequence ID" value="XM_015796430.1"/>
</dbReference>
<protein>
    <submittedName>
        <fullName evidence="1">Uncharacterized protein</fullName>
    </submittedName>
</protein>
<dbReference type="VEuPathDB" id="TriTrypDB:LpyrH10_01_2870"/>
<evidence type="ECO:0000313" key="1">
    <source>
        <dbReference type="EMBL" id="KPA85999.1"/>
    </source>
</evidence>
<evidence type="ECO:0000313" key="2">
    <source>
        <dbReference type="Proteomes" id="UP000037923"/>
    </source>
</evidence>
<keyword evidence="2" id="KW-1185">Reference proteome</keyword>
<dbReference type="GeneID" id="26900585"/>
<name>A0A0M9GAB2_LEPPY</name>
<dbReference type="Proteomes" id="UP000037923">
    <property type="component" value="Unassembled WGS sequence"/>
</dbReference>
<dbReference type="AlphaFoldDB" id="A0A0M9GAB2"/>
<reference evidence="1 2" key="1">
    <citation type="submission" date="2015-07" db="EMBL/GenBank/DDBJ databases">
        <title>High-quality genome of monoxenous trypanosomatid Leptomonas pyrrhocoris.</title>
        <authorList>
            <person name="Flegontov P."/>
            <person name="Butenko A."/>
            <person name="Firsov S."/>
            <person name="Vlcek C."/>
            <person name="Logacheva M.D."/>
            <person name="Field M."/>
            <person name="Filatov D."/>
            <person name="Flegontova O."/>
            <person name="Gerasimov E."/>
            <person name="Jackson A.P."/>
            <person name="Kelly S."/>
            <person name="Opperdoes F."/>
            <person name="O'Reilly A."/>
            <person name="Votypka J."/>
            <person name="Yurchenko V."/>
            <person name="Lukes J."/>
        </authorList>
    </citation>
    <scope>NUCLEOTIDE SEQUENCE [LARGE SCALE GENOMIC DNA]</scope>
    <source>
        <strain evidence="1">H10</strain>
    </source>
</reference>
<accession>A0A0M9GAB2</accession>
<sequence length="175" mass="20167">MSPTNRADSAVFARKQHRLLWQESETLECTQSTCIKRTNLFCCFSFFFAPLNTPTWVFSLHALCLVEEECPCWLLLRCCAGGGERRRSNTHTHTERQREGTIGFDALFCPDRSSPRLLVGVKRKALLERNLTSTSMLTLVQFHVLVRHLGDLLCASKSHRFSFFFFCFGRFSLSF</sequence>
<comment type="caution">
    <text evidence="1">The sequence shown here is derived from an EMBL/GenBank/DDBJ whole genome shotgun (WGS) entry which is preliminary data.</text>
</comment>
<organism evidence="1 2">
    <name type="scientific">Leptomonas pyrrhocoris</name>
    <name type="common">Firebug parasite</name>
    <dbReference type="NCBI Taxonomy" id="157538"/>
    <lineage>
        <taxon>Eukaryota</taxon>
        <taxon>Discoba</taxon>
        <taxon>Euglenozoa</taxon>
        <taxon>Kinetoplastea</taxon>
        <taxon>Metakinetoplastina</taxon>
        <taxon>Trypanosomatida</taxon>
        <taxon>Trypanosomatidae</taxon>
        <taxon>Leishmaniinae</taxon>
        <taxon>Leptomonas</taxon>
    </lineage>
</organism>
<gene>
    <name evidence="1" type="ORF">ABB37_00287</name>
</gene>
<dbReference type="EMBL" id="LGTL01000001">
    <property type="protein sequence ID" value="KPA85999.1"/>
    <property type="molecule type" value="Genomic_DNA"/>
</dbReference>